<dbReference type="EMBL" id="MFGB01000016">
    <property type="protein sequence ID" value="OGF26260.1"/>
    <property type="molecule type" value="Genomic_DNA"/>
</dbReference>
<dbReference type="STRING" id="1797994.A2227_03165"/>
<feature type="region of interest" description="Disordered" evidence="1">
    <location>
        <begin position="41"/>
        <end position="61"/>
    </location>
</feature>
<organism evidence="3 4">
    <name type="scientific">Candidatus Falkowbacteria bacterium RIFOXYA2_FULL_47_19</name>
    <dbReference type="NCBI Taxonomy" id="1797994"/>
    <lineage>
        <taxon>Bacteria</taxon>
        <taxon>Candidatus Falkowiibacteriota</taxon>
    </lineage>
</organism>
<dbReference type="Proteomes" id="UP000178367">
    <property type="component" value="Unassembled WGS sequence"/>
</dbReference>
<gene>
    <name evidence="3" type="ORF">A2227_03165</name>
</gene>
<evidence type="ECO:0000313" key="4">
    <source>
        <dbReference type="Proteomes" id="UP000178367"/>
    </source>
</evidence>
<sequence length="213" mass="24585">MLKNKHFYLIVFGLAVLFFAVIFWGKPAVNGRVADNNQNSIGKAPLGRGPEPTQYVSGTGTPEAHHWETEFKDIDSIPVWPEQIYSEADYEGWQTFMYEDLGYTLKYPPDWRIEDQREGSTAKAVYFKPHNPEPFMGYFGVSLELRSLELARKTLYGKEEKIIFNGHKAFQFTYDNHARIIIIPYKGKILSIGTDKQDMPEIKQIMASFEFID</sequence>
<evidence type="ECO:0000256" key="1">
    <source>
        <dbReference type="SAM" id="MobiDB-lite"/>
    </source>
</evidence>
<accession>A0A1F5SHU9</accession>
<keyword evidence="2" id="KW-1133">Transmembrane helix</keyword>
<feature type="transmembrane region" description="Helical" evidence="2">
    <location>
        <begin position="7"/>
        <end position="25"/>
    </location>
</feature>
<proteinExistence type="predicted"/>
<reference evidence="3 4" key="1">
    <citation type="journal article" date="2016" name="Nat. Commun.">
        <title>Thousands of microbial genomes shed light on interconnected biogeochemical processes in an aquifer system.</title>
        <authorList>
            <person name="Anantharaman K."/>
            <person name="Brown C.T."/>
            <person name="Hug L.A."/>
            <person name="Sharon I."/>
            <person name="Castelle C.J."/>
            <person name="Probst A.J."/>
            <person name="Thomas B.C."/>
            <person name="Singh A."/>
            <person name="Wilkins M.J."/>
            <person name="Karaoz U."/>
            <person name="Brodie E.L."/>
            <person name="Williams K.H."/>
            <person name="Hubbard S.S."/>
            <person name="Banfield J.F."/>
        </authorList>
    </citation>
    <scope>NUCLEOTIDE SEQUENCE [LARGE SCALE GENOMIC DNA]</scope>
</reference>
<protein>
    <submittedName>
        <fullName evidence="3">Uncharacterized protein</fullName>
    </submittedName>
</protein>
<keyword evidence="2" id="KW-0812">Transmembrane</keyword>
<name>A0A1F5SHU9_9BACT</name>
<evidence type="ECO:0000313" key="3">
    <source>
        <dbReference type="EMBL" id="OGF26260.1"/>
    </source>
</evidence>
<dbReference type="AlphaFoldDB" id="A0A1F5SHU9"/>
<comment type="caution">
    <text evidence="3">The sequence shown here is derived from an EMBL/GenBank/DDBJ whole genome shotgun (WGS) entry which is preliminary data.</text>
</comment>
<keyword evidence="2" id="KW-0472">Membrane</keyword>
<evidence type="ECO:0000256" key="2">
    <source>
        <dbReference type="SAM" id="Phobius"/>
    </source>
</evidence>